<dbReference type="Pfam" id="PF13672">
    <property type="entry name" value="PP2C_2"/>
    <property type="match status" value="1"/>
</dbReference>
<sequence>MVANSSLINGFFVSFAQSHAGKVRPYNEDAVLDLREEGVWVVADGMGGHAAGDVASQMVIDAVKQCVEQTPSSALSSDSLRQALLRANQQIIQFSQQHLDGKTAGSTVVLLFIRDGFFHCLWVGDSRIYLMRQNHLQRKTRDHSQVMDMVEQGLIAESEAEDHPLSNVITRAIGVSDELSIDQNSGQLLPGDQFLLCSDGLTKELSDADLAICMQANSVSDTGLALMHSALVKGASDNVSCVLVKVSQSDGEASPEHNDDTVPVFFNRRGLVRS</sequence>
<keyword evidence="3" id="KW-1185">Reference proteome</keyword>
<comment type="caution">
    <text evidence="2">The sequence shown here is derived from an EMBL/GenBank/DDBJ whole genome shotgun (WGS) entry which is preliminary data.</text>
</comment>
<dbReference type="SUPFAM" id="SSF81606">
    <property type="entry name" value="PP2C-like"/>
    <property type="match status" value="1"/>
</dbReference>
<dbReference type="InterPro" id="IPR015655">
    <property type="entry name" value="PP2C"/>
</dbReference>
<dbReference type="CDD" id="cd00143">
    <property type="entry name" value="PP2Cc"/>
    <property type="match status" value="1"/>
</dbReference>
<protein>
    <submittedName>
        <fullName evidence="2">Serine/threonine protein phosphatase</fullName>
    </submittedName>
</protein>
<evidence type="ECO:0000313" key="3">
    <source>
        <dbReference type="Proteomes" id="UP000651977"/>
    </source>
</evidence>
<dbReference type="InterPro" id="IPR001932">
    <property type="entry name" value="PPM-type_phosphatase-like_dom"/>
</dbReference>
<dbReference type="PROSITE" id="PS51746">
    <property type="entry name" value="PPM_2"/>
    <property type="match status" value="1"/>
</dbReference>
<dbReference type="RefSeq" id="WP_229711267.1">
    <property type="nucleotide sequence ID" value="NZ_BMDY01000033.1"/>
</dbReference>
<dbReference type="Proteomes" id="UP000651977">
    <property type="component" value="Unassembled WGS sequence"/>
</dbReference>
<organism evidence="2 3">
    <name type="scientific">Agarivorans gilvus</name>
    <dbReference type="NCBI Taxonomy" id="680279"/>
    <lineage>
        <taxon>Bacteria</taxon>
        <taxon>Pseudomonadati</taxon>
        <taxon>Pseudomonadota</taxon>
        <taxon>Gammaproteobacteria</taxon>
        <taxon>Alteromonadales</taxon>
        <taxon>Alteromonadaceae</taxon>
        <taxon>Agarivorans</taxon>
    </lineage>
</organism>
<gene>
    <name evidence="2" type="ORF">GCM10007414_36960</name>
</gene>
<dbReference type="PANTHER" id="PTHR13832">
    <property type="entry name" value="PROTEIN PHOSPHATASE 2C"/>
    <property type="match status" value="1"/>
</dbReference>
<dbReference type="SMART" id="SM00332">
    <property type="entry name" value="PP2Cc"/>
    <property type="match status" value="1"/>
</dbReference>
<dbReference type="InterPro" id="IPR036457">
    <property type="entry name" value="PPM-type-like_dom_sf"/>
</dbReference>
<dbReference type="PANTHER" id="PTHR13832:SF827">
    <property type="entry name" value="PROTEIN PHOSPHATASE 1L"/>
    <property type="match status" value="1"/>
</dbReference>
<evidence type="ECO:0000259" key="1">
    <source>
        <dbReference type="PROSITE" id="PS51746"/>
    </source>
</evidence>
<dbReference type="Gene3D" id="3.60.40.10">
    <property type="entry name" value="PPM-type phosphatase domain"/>
    <property type="match status" value="1"/>
</dbReference>
<evidence type="ECO:0000313" key="2">
    <source>
        <dbReference type="EMBL" id="GGB20161.1"/>
    </source>
</evidence>
<dbReference type="EMBL" id="BMDY01000033">
    <property type="protein sequence ID" value="GGB20161.1"/>
    <property type="molecule type" value="Genomic_DNA"/>
</dbReference>
<reference evidence="3" key="1">
    <citation type="journal article" date="2019" name="Int. J. Syst. Evol. Microbiol.">
        <title>The Global Catalogue of Microorganisms (GCM) 10K type strain sequencing project: providing services to taxonomists for standard genome sequencing and annotation.</title>
        <authorList>
            <consortium name="The Broad Institute Genomics Platform"/>
            <consortium name="The Broad Institute Genome Sequencing Center for Infectious Disease"/>
            <person name="Wu L."/>
            <person name="Ma J."/>
        </authorList>
    </citation>
    <scope>NUCLEOTIDE SEQUENCE [LARGE SCALE GENOMIC DNA]</scope>
    <source>
        <strain evidence="3">CGMCC 1.10131</strain>
    </source>
</reference>
<feature type="domain" description="PPM-type phosphatase" evidence="1">
    <location>
        <begin position="12"/>
        <end position="246"/>
    </location>
</feature>
<proteinExistence type="predicted"/>
<name>A0ABQ1I8C6_9ALTE</name>
<accession>A0ABQ1I8C6</accession>
<dbReference type="SMART" id="SM00331">
    <property type="entry name" value="PP2C_SIG"/>
    <property type="match status" value="1"/>
</dbReference>